<organism evidence="4 5">
    <name type="scientific">Microbulbifer aestuariivivens</name>
    <dbReference type="NCBI Taxonomy" id="1908308"/>
    <lineage>
        <taxon>Bacteria</taxon>
        <taxon>Pseudomonadati</taxon>
        <taxon>Pseudomonadota</taxon>
        <taxon>Gammaproteobacteria</taxon>
        <taxon>Cellvibrionales</taxon>
        <taxon>Microbulbiferaceae</taxon>
        <taxon>Microbulbifer</taxon>
    </lineage>
</organism>
<feature type="region of interest" description="Disordered" evidence="2">
    <location>
        <begin position="1"/>
        <end position="32"/>
    </location>
</feature>
<proteinExistence type="predicted"/>
<dbReference type="Proteomes" id="UP001408594">
    <property type="component" value="Unassembled WGS sequence"/>
</dbReference>
<dbReference type="EMBL" id="BAABRT010000019">
    <property type="protein sequence ID" value="GAA5525731.1"/>
    <property type="molecule type" value="Genomic_DNA"/>
</dbReference>
<comment type="caution">
    <text evidence="4">The sequence shown here is derived from an EMBL/GenBank/DDBJ whole genome shotgun (WGS) entry which is preliminary data.</text>
</comment>
<feature type="transmembrane region" description="Helical" evidence="3">
    <location>
        <begin position="42"/>
        <end position="64"/>
    </location>
</feature>
<evidence type="ECO:0000256" key="3">
    <source>
        <dbReference type="SAM" id="Phobius"/>
    </source>
</evidence>
<dbReference type="RefSeq" id="WP_345551668.1">
    <property type="nucleotide sequence ID" value="NZ_BAABRT010000019.1"/>
</dbReference>
<keyword evidence="1" id="KW-0175">Coiled coil</keyword>
<sequence>MQRKEPTIGGAPSIEPQLDSKPIGAGMQPPAPLDLEDSGGGISIVGVVALILAVAGLAAAGFLYSELQLSRAALNDAKDRIVELEKRFEMSDEESTASVEVLNAKVKDNASEIRKLWGVSYDTNRKSIAANKSAAAAAKKELAALAGKVSGLSNSVKKISAVETALAELRKDNTSSKREITDKLTGLERQLSSVRSDLTVRVGANEEAVESIDAYRRSVNRDLVQLRDAVRSLQSGASTASSAQ</sequence>
<evidence type="ECO:0008006" key="6">
    <source>
        <dbReference type="Google" id="ProtNLM"/>
    </source>
</evidence>
<keyword evidence="3" id="KW-0472">Membrane</keyword>
<evidence type="ECO:0000313" key="5">
    <source>
        <dbReference type="Proteomes" id="UP001408594"/>
    </source>
</evidence>
<reference evidence="4 5" key="1">
    <citation type="submission" date="2024-02" db="EMBL/GenBank/DDBJ databases">
        <title>Microbulbifer aestuariivivens NBRC 112533.</title>
        <authorList>
            <person name="Ichikawa N."/>
            <person name="Katano-Makiyama Y."/>
            <person name="Hidaka K."/>
        </authorList>
    </citation>
    <scope>NUCLEOTIDE SEQUENCE [LARGE SCALE GENOMIC DNA]</scope>
    <source>
        <strain evidence="4 5">NBRC 112533</strain>
    </source>
</reference>
<evidence type="ECO:0000256" key="1">
    <source>
        <dbReference type="SAM" id="Coils"/>
    </source>
</evidence>
<protein>
    <recommendedName>
        <fullName evidence="6">Chromosome partition protein Smc</fullName>
    </recommendedName>
</protein>
<feature type="coiled-coil region" evidence="1">
    <location>
        <begin position="159"/>
        <end position="197"/>
    </location>
</feature>
<dbReference type="Gene3D" id="1.20.58.130">
    <property type="match status" value="1"/>
</dbReference>
<gene>
    <name evidence="4" type="ORF">Maes01_02303</name>
</gene>
<feature type="coiled-coil region" evidence="1">
    <location>
        <begin position="67"/>
        <end position="94"/>
    </location>
</feature>
<evidence type="ECO:0000313" key="4">
    <source>
        <dbReference type="EMBL" id="GAA5525731.1"/>
    </source>
</evidence>
<accession>A0ABP9WUL6</accession>
<keyword evidence="3" id="KW-1133">Transmembrane helix</keyword>
<name>A0ABP9WUL6_9GAMM</name>
<keyword evidence="3" id="KW-0812">Transmembrane</keyword>
<evidence type="ECO:0000256" key="2">
    <source>
        <dbReference type="SAM" id="MobiDB-lite"/>
    </source>
</evidence>
<keyword evidence="5" id="KW-1185">Reference proteome</keyword>